<dbReference type="InterPro" id="IPR044946">
    <property type="entry name" value="Restrct_endonuc_typeI_TRD_sf"/>
</dbReference>
<dbReference type="GO" id="GO:0003677">
    <property type="term" value="F:DNA binding"/>
    <property type="evidence" value="ECO:0007669"/>
    <property type="project" value="UniProtKB-KW"/>
</dbReference>
<feature type="domain" description="Type I restriction modification DNA specificity" evidence="4">
    <location>
        <begin position="2"/>
        <end position="167"/>
    </location>
</feature>
<evidence type="ECO:0000313" key="6">
    <source>
        <dbReference type="Proteomes" id="UP000030016"/>
    </source>
</evidence>
<comment type="similarity">
    <text evidence="1">Belongs to the type-I restriction system S methylase family.</text>
</comment>
<feature type="domain" description="Type I restriction modification DNA specificity" evidence="4">
    <location>
        <begin position="206"/>
        <end position="331"/>
    </location>
</feature>
<keyword evidence="3" id="KW-0238">DNA-binding</keyword>
<dbReference type="CDD" id="cd17498">
    <property type="entry name" value="RMtype1_S_Aco12261I-TRD1-CR1_like"/>
    <property type="match status" value="1"/>
</dbReference>
<evidence type="ECO:0000256" key="3">
    <source>
        <dbReference type="ARBA" id="ARBA00023125"/>
    </source>
</evidence>
<protein>
    <recommendedName>
        <fullName evidence="4">Type I restriction modification DNA specificity domain-containing protein</fullName>
    </recommendedName>
</protein>
<dbReference type="Pfam" id="PF01420">
    <property type="entry name" value="Methylase_S"/>
    <property type="match status" value="2"/>
</dbReference>
<evidence type="ECO:0000256" key="1">
    <source>
        <dbReference type="ARBA" id="ARBA00010923"/>
    </source>
</evidence>
<evidence type="ECO:0000256" key="2">
    <source>
        <dbReference type="ARBA" id="ARBA00022747"/>
    </source>
</evidence>
<dbReference type="InterPro" id="IPR000055">
    <property type="entry name" value="Restrct_endonuc_typeI_TRD"/>
</dbReference>
<dbReference type="InterPro" id="IPR052021">
    <property type="entry name" value="Type-I_RS_S_subunit"/>
</dbReference>
<dbReference type="AlphaFoldDB" id="A0AA88ZT70"/>
<sequence length="380" mass="43192">MWEICELKDKIEITMGQSPKSEFYNQNGIGVPFMQGRTTFGQKYHGIDTWCTDPKKYAKKDDVLMSVRAPVGDVNIAKMDLCIGRGLASLRMNNKNNEFLYYLLKNYVDIIVSRESGTVFGSINKLGIESLRLPFPNDKEQKAIAHILSTLDEKIETNNQINKKLEEMAQAIFKHWFVDFEFPNEEGKPYKSSGGEMVESEMGMIPKGWEVGILGDITQISSGKRPNKKSREIHGKFIIPLAGASTIMGYVEKYNYNEPILVIGRVGTHGVIQRFNSKVWASDNTLVIKSKHYEYTNQILKTIDYSSLNRGSTQPLITQTDIKNHKVLIPVCDKLMDFEKLVGSLYKLVNNKLIENDNLIKLRDTLLPKLMSGEIRVPLE</sequence>
<name>A0AA88ZT70_CLONO</name>
<reference evidence="5 6" key="1">
    <citation type="submission" date="2014-01" db="EMBL/GenBank/DDBJ databases">
        <title>Plasmidome dynamics in the species complex Clostridium novyi sensu lato converts strains of independent lineages into distinctly different pathogens.</title>
        <authorList>
            <person name="Skarin H."/>
            <person name="Segerman B."/>
        </authorList>
    </citation>
    <scope>NUCLEOTIDE SEQUENCE [LARGE SCALE GENOMIC DNA]</scope>
    <source>
        <strain evidence="5 6">4570</strain>
    </source>
</reference>
<dbReference type="PANTHER" id="PTHR30408">
    <property type="entry name" value="TYPE-1 RESTRICTION ENZYME ECOKI SPECIFICITY PROTEIN"/>
    <property type="match status" value="1"/>
</dbReference>
<evidence type="ECO:0000313" key="5">
    <source>
        <dbReference type="EMBL" id="KGN00304.1"/>
    </source>
</evidence>
<dbReference type="PANTHER" id="PTHR30408:SF13">
    <property type="entry name" value="TYPE I RESTRICTION ENZYME HINDI SPECIFICITY SUBUNIT"/>
    <property type="match status" value="1"/>
</dbReference>
<dbReference type="SUPFAM" id="SSF116734">
    <property type="entry name" value="DNA methylase specificity domain"/>
    <property type="match status" value="2"/>
</dbReference>
<dbReference type="EMBL" id="JDRX01000036">
    <property type="protein sequence ID" value="KGN00304.1"/>
    <property type="molecule type" value="Genomic_DNA"/>
</dbReference>
<accession>A0AA88ZT70</accession>
<dbReference type="Proteomes" id="UP000030016">
    <property type="component" value="Unassembled WGS sequence"/>
</dbReference>
<evidence type="ECO:0000259" key="4">
    <source>
        <dbReference type="Pfam" id="PF01420"/>
    </source>
</evidence>
<comment type="caution">
    <text evidence="5">The sequence shown here is derived from an EMBL/GenBank/DDBJ whole genome shotgun (WGS) entry which is preliminary data.</text>
</comment>
<dbReference type="Gene3D" id="3.90.220.20">
    <property type="entry name" value="DNA methylase specificity domains"/>
    <property type="match status" value="2"/>
</dbReference>
<gene>
    <name evidence="5" type="ORF">Z969_10005</name>
</gene>
<organism evidence="5 6">
    <name type="scientific">Clostridium novyi A str. 4570</name>
    <dbReference type="NCBI Taxonomy" id="1444290"/>
    <lineage>
        <taxon>Bacteria</taxon>
        <taxon>Bacillati</taxon>
        <taxon>Bacillota</taxon>
        <taxon>Clostridia</taxon>
        <taxon>Eubacteriales</taxon>
        <taxon>Clostridiaceae</taxon>
        <taxon>Clostridium</taxon>
    </lineage>
</organism>
<dbReference type="GO" id="GO:0009307">
    <property type="term" value="P:DNA restriction-modification system"/>
    <property type="evidence" value="ECO:0007669"/>
    <property type="project" value="UniProtKB-KW"/>
</dbReference>
<proteinExistence type="inferred from homology"/>
<keyword evidence="2" id="KW-0680">Restriction system</keyword>